<feature type="compositionally biased region" description="Gly residues" evidence="1">
    <location>
        <begin position="289"/>
        <end position="301"/>
    </location>
</feature>
<dbReference type="EMBL" id="AP010968">
    <property type="protein sequence ID" value="BAJ26526.1"/>
    <property type="molecule type" value="Genomic_DNA"/>
</dbReference>
<dbReference type="eggNOG" id="COG2267">
    <property type="taxonomic scope" value="Bacteria"/>
</dbReference>
<dbReference type="InterPro" id="IPR029058">
    <property type="entry name" value="AB_hydrolase_fold"/>
</dbReference>
<feature type="compositionally biased region" description="Acidic residues" evidence="1">
    <location>
        <begin position="133"/>
        <end position="151"/>
    </location>
</feature>
<dbReference type="KEGG" id="ksk:KSE_06860"/>
<dbReference type="HOGENOM" id="CLU_1123615_0_0_11"/>
<evidence type="ECO:0000256" key="1">
    <source>
        <dbReference type="SAM" id="MobiDB-lite"/>
    </source>
</evidence>
<organism evidence="2 3">
    <name type="scientific">Kitasatospora setae (strain ATCC 33774 / DSM 43861 / JCM 3304 / KCC A-0304 / NBRC 14216 / KM-6054)</name>
    <name type="common">Streptomyces setae</name>
    <dbReference type="NCBI Taxonomy" id="452652"/>
    <lineage>
        <taxon>Bacteria</taxon>
        <taxon>Bacillati</taxon>
        <taxon>Actinomycetota</taxon>
        <taxon>Actinomycetes</taxon>
        <taxon>Kitasatosporales</taxon>
        <taxon>Streptomycetaceae</taxon>
        <taxon>Kitasatospora</taxon>
    </lineage>
</organism>
<gene>
    <name evidence="2" type="ordered locus">KSE_06860</name>
</gene>
<name>E4N5P5_KITSK</name>
<feature type="compositionally biased region" description="Low complexity" evidence="1">
    <location>
        <begin position="1"/>
        <end position="23"/>
    </location>
</feature>
<feature type="region of interest" description="Disordered" evidence="1">
    <location>
        <begin position="123"/>
        <end position="151"/>
    </location>
</feature>
<evidence type="ECO:0000313" key="3">
    <source>
        <dbReference type="Proteomes" id="UP000007076"/>
    </source>
</evidence>
<dbReference type="RefSeq" id="WP_014133845.1">
    <property type="nucleotide sequence ID" value="NC_016109.1"/>
</dbReference>
<dbReference type="Gene3D" id="3.40.50.1820">
    <property type="entry name" value="alpha/beta hydrolase"/>
    <property type="match status" value="1"/>
</dbReference>
<feature type="region of interest" description="Disordered" evidence="1">
    <location>
        <begin position="269"/>
        <end position="301"/>
    </location>
</feature>
<keyword evidence="3" id="KW-1185">Reference proteome</keyword>
<feature type="region of interest" description="Disordered" evidence="1">
    <location>
        <begin position="1"/>
        <end position="27"/>
    </location>
</feature>
<evidence type="ECO:0008006" key="4">
    <source>
        <dbReference type="Google" id="ProtNLM"/>
    </source>
</evidence>
<dbReference type="Proteomes" id="UP000007076">
    <property type="component" value="Chromosome"/>
</dbReference>
<dbReference type="STRING" id="452652.KSE_06860"/>
<proteinExistence type="predicted"/>
<dbReference type="SUPFAM" id="SSF53474">
    <property type="entry name" value="alpha/beta-Hydrolases"/>
    <property type="match status" value="1"/>
</dbReference>
<accession>E4N5P5</accession>
<reference evidence="2 3" key="1">
    <citation type="journal article" date="2010" name="DNA Res.">
        <title>Genome sequence of Kitasatospora setae NBRC 14216T: an evolutionary snapshot of the family Streptomycetaceae.</title>
        <authorList>
            <person name="Ichikawa N."/>
            <person name="Oguchi A."/>
            <person name="Ikeda H."/>
            <person name="Ishikawa J."/>
            <person name="Kitani S."/>
            <person name="Watanabe Y."/>
            <person name="Nakamura S."/>
            <person name="Katano Y."/>
            <person name="Kishi E."/>
            <person name="Sasagawa M."/>
            <person name="Ankai A."/>
            <person name="Fukui S."/>
            <person name="Hashimoto Y."/>
            <person name="Kamata S."/>
            <person name="Otoguro M."/>
            <person name="Tanikawa S."/>
            <person name="Nihira T."/>
            <person name="Horinouchi S."/>
            <person name="Ohnishi Y."/>
            <person name="Hayakawa M."/>
            <person name="Kuzuyama T."/>
            <person name="Arisawa A."/>
            <person name="Nomoto F."/>
            <person name="Miura H."/>
            <person name="Takahashi Y."/>
            <person name="Fujita N."/>
        </authorList>
    </citation>
    <scope>NUCLEOTIDE SEQUENCE [LARGE SCALE GENOMIC DNA]</scope>
    <source>
        <strain evidence="3">ATCC 33774 / DSM 43861 / JCM 3304 / KCC A-0304 / NBRC 14216 / KM-6054</strain>
    </source>
</reference>
<dbReference type="AlphaFoldDB" id="E4N5P5"/>
<protein>
    <recommendedName>
        <fullName evidence="4">Serine aminopeptidase S33 domain-containing protein</fullName>
    </recommendedName>
</protein>
<sequence>MTATATTTAAVPATATTPDAGADARWDPAPGVAVRGTVLLLPGRGEHPGLYARFGRRLAFDGYRLLVPADHSTAPTALSALFARARSGQPDGGPVVLAGSDTGALLALALAGELGPDGLLLAGLPDGDRPEPVADEPVADEPVADEPVADEPVADEPVADELSARTACPVHRGLLATDPGFRPGALFDPVPAALAGAAAAARPAVPVLAFHGLADPVAPVGALRALAGRLPSVEAVAVADGRHDAFNDAAHRSVAARTVLWLERLRAGLDRRPVPPPPLLVPLDSGSDSGPGSGSGSGSGG</sequence>
<dbReference type="PATRIC" id="fig|452652.3.peg.678"/>
<evidence type="ECO:0000313" key="2">
    <source>
        <dbReference type="EMBL" id="BAJ26526.1"/>
    </source>
</evidence>